<keyword evidence="2" id="KW-0732">Signal</keyword>
<dbReference type="EMBL" id="JAUTXY010000003">
    <property type="protein sequence ID" value="MEE2057691.1"/>
    <property type="molecule type" value="Genomic_DNA"/>
</dbReference>
<organism evidence="4 5">
    <name type="scientific">Rhodococcus artemisiae</name>
    <dbReference type="NCBI Taxonomy" id="714159"/>
    <lineage>
        <taxon>Bacteria</taxon>
        <taxon>Bacillati</taxon>
        <taxon>Actinomycetota</taxon>
        <taxon>Actinomycetes</taxon>
        <taxon>Mycobacteriales</taxon>
        <taxon>Nocardiaceae</taxon>
        <taxon>Rhodococcus</taxon>
    </lineage>
</organism>
<dbReference type="Gene3D" id="2.120.10.30">
    <property type="entry name" value="TolB, C-terminal domain"/>
    <property type="match status" value="1"/>
</dbReference>
<reference evidence="4 5" key="1">
    <citation type="submission" date="2023-07" db="EMBL/GenBank/DDBJ databases">
        <authorList>
            <person name="Girao M."/>
            <person name="Carvalho M.F."/>
        </authorList>
    </citation>
    <scope>NUCLEOTIDE SEQUENCE [LARGE SCALE GENOMIC DNA]</scope>
    <source>
        <strain evidence="4 5">YIM65754</strain>
    </source>
</reference>
<feature type="compositionally biased region" description="Pro residues" evidence="1">
    <location>
        <begin position="65"/>
        <end position="76"/>
    </location>
</feature>
<name>A0ABU7L821_9NOCA</name>
<feature type="domain" description="Glucose/Sorbosone dehydrogenase" evidence="3">
    <location>
        <begin position="91"/>
        <end position="224"/>
    </location>
</feature>
<feature type="chain" id="PRO_5045844949" evidence="2">
    <location>
        <begin position="22"/>
        <end position="381"/>
    </location>
</feature>
<feature type="compositionally biased region" description="Low complexity" evidence="1">
    <location>
        <begin position="54"/>
        <end position="64"/>
    </location>
</feature>
<evidence type="ECO:0000256" key="2">
    <source>
        <dbReference type="SAM" id="SignalP"/>
    </source>
</evidence>
<dbReference type="InterPro" id="IPR011042">
    <property type="entry name" value="6-blade_b-propeller_TolB-like"/>
</dbReference>
<protein>
    <submittedName>
        <fullName evidence="4">PQQ-dependent sugar dehydrogenase</fullName>
    </submittedName>
</protein>
<proteinExistence type="predicted"/>
<evidence type="ECO:0000313" key="5">
    <source>
        <dbReference type="Proteomes" id="UP001336020"/>
    </source>
</evidence>
<sequence>MTRGARSAGSWKLRTSAVALAIGVLLVPSCARFDDAATTPFTSAPSFDAGGVGPEESPSTTTTPSTPPIPPGPCVDPDPAVIATCLDTTGGLIALPDGNSALVTERRTGRIMSVTVGEEPVEVATVPVDGSGDGGLHDVVLSPTFDEDRLLYAYITTPSDNRVVRIAAGDVPKDVLTGIPRGATGNAGALEFVSPTELAVLTGNAGDPAAADNPSSLSGKLLSLPLPVPGATAAPTVTLAGVGEAGDVCRDPNGNLWVTDRTVLEDRLQRVSMDGAVAAGPAWTWPEKPGVAGCAAAPDGLAVSLTDGKAVAVLSIDPGTGAVTAAPTVTLEDRYGMLRGASAGPDGLLWVSTVNKSGGEPGPNDDRVVRIQFPAGGGGFD</sequence>
<feature type="signal peptide" evidence="2">
    <location>
        <begin position="1"/>
        <end position="21"/>
    </location>
</feature>
<dbReference type="RefSeq" id="WP_330132926.1">
    <property type="nucleotide sequence ID" value="NZ_JAUTXY010000003.1"/>
</dbReference>
<evidence type="ECO:0000259" key="3">
    <source>
        <dbReference type="Pfam" id="PF07995"/>
    </source>
</evidence>
<gene>
    <name evidence="4" type="ORF">Q7514_09140</name>
</gene>
<feature type="region of interest" description="Disordered" evidence="1">
    <location>
        <begin position="42"/>
        <end position="76"/>
    </location>
</feature>
<accession>A0ABU7L821</accession>
<comment type="caution">
    <text evidence="4">The sequence shown here is derived from an EMBL/GenBank/DDBJ whole genome shotgun (WGS) entry which is preliminary data.</text>
</comment>
<dbReference type="SUPFAM" id="SSF101898">
    <property type="entry name" value="NHL repeat"/>
    <property type="match status" value="1"/>
</dbReference>
<dbReference type="Proteomes" id="UP001336020">
    <property type="component" value="Unassembled WGS sequence"/>
</dbReference>
<evidence type="ECO:0000313" key="4">
    <source>
        <dbReference type="EMBL" id="MEE2057691.1"/>
    </source>
</evidence>
<dbReference type="Pfam" id="PF07995">
    <property type="entry name" value="GSDH"/>
    <property type="match status" value="1"/>
</dbReference>
<keyword evidence="5" id="KW-1185">Reference proteome</keyword>
<evidence type="ECO:0000256" key="1">
    <source>
        <dbReference type="SAM" id="MobiDB-lite"/>
    </source>
</evidence>
<dbReference type="InterPro" id="IPR012938">
    <property type="entry name" value="Glc/Sorbosone_DH"/>
</dbReference>